<dbReference type="Pfam" id="PF03938">
    <property type="entry name" value="OmpH"/>
    <property type="match status" value="1"/>
</dbReference>
<evidence type="ECO:0000256" key="1">
    <source>
        <dbReference type="ARBA" id="ARBA00009091"/>
    </source>
</evidence>
<proteinExistence type="inferred from homology"/>
<dbReference type="SMART" id="SM00935">
    <property type="entry name" value="OmpH"/>
    <property type="match status" value="1"/>
</dbReference>
<sequence length="205" mass="22838">MKNVSLILSIVAILAAAAFGIILLTSDKGTAAESTTEGTVEAGSAAKGDIVYIQLDRILQEYDMANDLRSVVETKVQNIQAEVDRRGKKLETDVNEFQEKLNKGLMTRSVAEVQSEKLRQQEADFNNYANQKQNEIMEEQTVMMNQLADAIKTFLDKYNEDKKYAMILTNQGGAPVITGDPALDITDDVLVKLNEEYIKNKNKKD</sequence>
<protein>
    <submittedName>
        <fullName evidence="3">OmpH family outer membrane protein</fullName>
    </submittedName>
</protein>
<keyword evidence="2" id="KW-0732">Signal</keyword>
<reference evidence="3" key="1">
    <citation type="submission" date="2020-10" db="EMBL/GenBank/DDBJ databases">
        <authorList>
            <person name="Gilroy R."/>
        </authorList>
    </citation>
    <scope>NUCLEOTIDE SEQUENCE</scope>
    <source>
        <strain evidence="3">B1-15692</strain>
    </source>
</reference>
<dbReference type="InterPro" id="IPR005632">
    <property type="entry name" value="Chaperone_Skp"/>
</dbReference>
<comment type="similarity">
    <text evidence="1">Belongs to the Skp family.</text>
</comment>
<dbReference type="AlphaFoldDB" id="A0A9D9I8G0"/>
<dbReference type="GO" id="GO:0005829">
    <property type="term" value="C:cytosol"/>
    <property type="evidence" value="ECO:0007669"/>
    <property type="project" value="TreeGrafter"/>
</dbReference>
<dbReference type="Gene3D" id="3.30.910.20">
    <property type="entry name" value="Skp domain"/>
    <property type="match status" value="1"/>
</dbReference>
<evidence type="ECO:0000256" key="2">
    <source>
        <dbReference type="ARBA" id="ARBA00022729"/>
    </source>
</evidence>
<organism evidence="3 4">
    <name type="scientific">Candidatus Cryptobacteroides faecipullorum</name>
    <dbReference type="NCBI Taxonomy" id="2840764"/>
    <lineage>
        <taxon>Bacteria</taxon>
        <taxon>Pseudomonadati</taxon>
        <taxon>Bacteroidota</taxon>
        <taxon>Bacteroidia</taxon>
        <taxon>Bacteroidales</taxon>
        <taxon>Candidatus Cryptobacteroides</taxon>
    </lineage>
</organism>
<dbReference type="SUPFAM" id="SSF111384">
    <property type="entry name" value="OmpH-like"/>
    <property type="match status" value="1"/>
</dbReference>
<dbReference type="PANTHER" id="PTHR35089:SF1">
    <property type="entry name" value="CHAPERONE PROTEIN SKP"/>
    <property type="match status" value="1"/>
</dbReference>
<reference evidence="3" key="2">
    <citation type="journal article" date="2021" name="PeerJ">
        <title>Extensive microbial diversity within the chicken gut microbiome revealed by metagenomics and culture.</title>
        <authorList>
            <person name="Gilroy R."/>
            <person name="Ravi A."/>
            <person name="Getino M."/>
            <person name="Pursley I."/>
            <person name="Horton D.L."/>
            <person name="Alikhan N.F."/>
            <person name="Baker D."/>
            <person name="Gharbi K."/>
            <person name="Hall N."/>
            <person name="Watson M."/>
            <person name="Adriaenssens E.M."/>
            <person name="Foster-Nyarko E."/>
            <person name="Jarju S."/>
            <person name="Secka A."/>
            <person name="Antonio M."/>
            <person name="Oren A."/>
            <person name="Chaudhuri R.R."/>
            <person name="La Ragione R."/>
            <person name="Hildebrand F."/>
            <person name="Pallen M.J."/>
        </authorList>
    </citation>
    <scope>NUCLEOTIDE SEQUENCE</scope>
    <source>
        <strain evidence="3">B1-15692</strain>
    </source>
</reference>
<dbReference type="GO" id="GO:0051082">
    <property type="term" value="F:unfolded protein binding"/>
    <property type="evidence" value="ECO:0007669"/>
    <property type="project" value="InterPro"/>
</dbReference>
<dbReference type="GO" id="GO:0050821">
    <property type="term" value="P:protein stabilization"/>
    <property type="evidence" value="ECO:0007669"/>
    <property type="project" value="TreeGrafter"/>
</dbReference>
<dbReference type="PANTHER" id="PTHR35089">
    <property type="entry name" value="CHAPERONE PROTEIN SKP"/>
    <property type="match status" value="1"/>
</dbReference>
<evidence type="ECO:0000313" key="4">
    <source>
        <dbReference type="Proteomes" id="UP000823660"/>
    </source>
</evidence>
<dbReference type="Proteomes" id="UP000823660">
    <property type="component" value="Unassembled WGS sequence"/>
</dbReference>
<name>A0A9D9I8G0_9BACT</name>
<evidence type="ECO:0000313" key="3">
    <source>
        <dbReference type="EMBL" id="MBO8467933.1"/>
    </source>
</evidence>
<comment type="caution">
    <text evidence="3">The sequence shown here is derived from an EMBL/GenBank/DDBJ whole genome shotgun (WGS) entry which is preliminary data.</text>
</comment>
<gene>
    <name evidence="3" type="ORF">IAB99_09290</name>
</gene>
<dbReference type="InterPro" id="IPR024930">
    <property type="entry name" value="Skp_dom_sf"/>
</dbReference>
<accession>A0A9D9I8G0</accession>
<dbReference type="EMBL" id="JADIMH010000065">
    <property type="protein sequence ID" value="MBO8467933.1"/>
    <property type="molecule type" value="Genomic_DNA"/>
</dbReference>